<dbReference type="InterPro" id="IPR006139">
    <property type="entry name" value="D-isomer_2_OHA_DH_cat_dom"/>
</dbReference>
<dbReference type="PANTHER" id="PTHR42789">
    <property type="entry name" value="D-ISOMER SPECIFIC 2-HYDROXYACID DEHYDROGENASE FAMILY PROTEIN (AFU_ORTHOLOGUE AFUA_6G10090)"/>
    <property type="match status" value="1"/>
</dbReference>
<gene>
    <name evidence="8" type="ORF">ACFPZN_09200</name>
</gene>
<keyword evidence="2" id="KW-0028">Amino-acid biosynthesis</keyword>
<evidence type="ECO:0000256" key="2">
    <source>
        <dbReference type="ARBA" id="ARBA00022605"/>
    </source>
</evidence>
<dbReference type="InterPro" id="IPR029752">
    <property type="entry name" value="D-isomer_DH_CS1"/>
</dbReference>
<reference evidence="9" key="1">
    <citation type="journal article" date="2019" name="Int. J. Syst. Evol. Microbiol.">
        <title>The Global Catalogue of Microorganisms (GCM) 10K type strain sequencing project: providing services to taxonomists for standard genome sequencing and annotation.</title>
        <authorList>
            <consortium name="The Broad Institute Genomics Platform"/>
            <consortium name="The Broad Institute Genome Sequencing Center for Infectious Disease"/>
            <person name="Wu L."/>
            <person name="Ma J."/>
        </authorList>
    </citation>
    <scope>NUCLEOTIDE SEQUENCE [LARGE SCALE GENOMIC DNA]</scope>
    <source>
        <strain evidence="9">KCTC 42087</strain>
    </source>
</reference>
<evidence type="ECO:0000259" key="6">
    <source>
        <dbReference type="Pfam" id="PF00389"/>
    </source>
</evidence>
<protein>
    <submittedName>
        <fullName evidence="8">C-terminal binding protein</fullName>
    </submittedName>
</protein>
<evidence type="ECO:0000313" key="9">
    <source>
        <dbReference type="Proteomes" id="UP001596074"/>
    </source>
</evidence>
<evidence type="ECO:0000256" key="4">
    <source>
        <dbReference type="ARBA" id="ARBA00023027"/>
    </source>
</evidence>
<dbReference type="EMBL" id="JBHSON010000010">
    <property type="protein sequence ID" value="MFC5745781.1"/>
    <property type="molecule type" value="Genomic_DNA"/>
</dbReference>
<dbReference type="InterPro" id="IPR050857">
    <property type="entry name" value="D-2-hydroxyacid_DH"/>
</dbReference>
<feature type="domain" description="D-isomer specific 2-hydroxyacid dehydrogenase NAD-binding" evidence="7">
    <location>
        <begin position="109"/>
        <end position="286"/>
    </location>
</feature>
<evidence type="ECO:0000313" key="8">
    <source>
        <dbReference type="EMBL" id="MFC5745781.1"/>
    </source>
</evidence>
<dbReference type="Gene3D" id="3.40.50.720">
    <property type="entry name" value="NAD(P)-binding Rossmann-like Domain"/>
    <property type="match status" value="2"/>
</dbReference>
<dbReference type="Proteomes" id="UP001596074">
    <property type="component" value="Unassembled WGS sequence"/>
</dbReference>
<dbReference type="InterPro" id="IPR043322">
    <property type="entry name" value="CtBP"/>
</dbReference>
<dbReference type="PROSITE" id="PS00065">
    <property type="entry name" value="D_2_HYDROXYACID_DH_1"/>
    <property type="match status" value="1"/>
</dbReference>
<keyword evidence="3 5" id="KW-0560">Oxidoreductase</keyword>
<evidence type="ECO:0000259" key="7">
    <source>
        <dbReference type="Pfam" id="PF02826"/>
    </source>
</evidence>
<name>A0ABW0ZR87_9ACTN</name>
<feature type="domain" description="D-isomer specific 2-hydroxyacid dehydrogenase catalytic" evidence="6">
    <location>
        <begin position="15"/>
        <end position="318"/>
    </location>
</feature>
<dbReference type="Pfam" id="PF00389">
    <property type="entry name" value="2-Hacid_dh"/>
    <property type="match status" value="1"/>
</dbReference>
<evidence type="ECO:0000256" key="5">
    <source>
        <dbReference type="RuleBase" id="RU003719"/>
    </source>
</evidence>
<organism evidence="8 9">
    <name type="scientific">Actinomadura rugatobispora</name>
    <dbReference type="NCBI Taxonomy" id="1994"/>
    <lineage>
        <taxon>Bacteria</taxon>
        <taxon>Bacillati</taxon>
        <taxon>Actinomycetota</taxon>
        <taxon>Actinomycetes</taxon>
        <taxon>Streptosporangiales</taxon>
        <taxon>Thermomonosporaceae</taxon>
        <taxon>Actinomadura</taxon>
    </lineage>
</organism>
<dbReference type="SUPFAM" id="SSF52283">
    <property type="entry name" value="Formate/glycerate dehydrogenase catalytic domain-like"/>
    <property type="match status" value="1"/>
</dbReference>
<accession>A0ABW0ZR87</accession>
<evidence type="ECO:0000256" key="1">
    <source>
        <dbReference type="ARBA" id="ARBA00005854"/>
    </source>
</evidence>
<comment type="caution">
    <text evidence="8">The sequence shown here is derived from an EMBL/GenBank/DDBJ whole genome shotgun (WGS) entry which is preliminary data.</text>
</comment>
<dbReference type="Pfam" id="PF02826">
    <property type="entry name" value="2-Hacid_dh_C"/>
    <property type="match status" value="1"/>
</dbReference>
<dbReference type="CDD" id="cd05299">
    <property type="entry name" value="CtBP_dh"/>
    <property type="match status" value="1"/>
</dbReference>
<dbReference type="SUPFAM" id="SSF51735">
    <property type="entry name" value="NAD(P)-binding Rossmann-fold domains"/>
    <property type="match status" value="1"/>
</dbReference>
<proteinExistence type="inferred from homology"/>
<dbReference type="PANTHER" id="PTHR42789:SF1">
    <property type="entry name" value="D-ISOMER SPECIFIC 2-HYDROXYACID DEHYDROGENASE FAMILY PROTEIN (AFU_ORTHOLOGUE AFUA_6G10090)"/>
    <property type="match status" value="1"/>
</dbReference>
<dbReference type="InterPro" id="IPR029753">
    <property type="entry name" value="D-isomer_DH_CS"/>
</dbReference>
<dbReference type="InterPro" id="IPR006140">
    <property type="entry name" value="D-isomer_DH_NAD-bd"/>
</dbReference>
<sequence>MSELVVVTDTDLPGTERVLEILRAGGLRTRVARCRTEDEVIEAAADATALMVQWAPITAKVLDRLERCRFVGRLGIGYDMIDVEAATARGIAVANTPDYCVEEVAAHTIALVMAAGRRLFPLDRAVRRSRWAVTEDAPAAFRPSRTTLGVVGFGRIGSRTAAHAAALGFPVVVHDPHVTDHVITAAGHRPAGLEATLAAADVLSLHVPLTARTRHLLDARALARLPRGAVVVNTCRGGLIDEAALAGAIRDGHLAGAALDVFETEPLPAGSPLRDLPGVILTPHAAWYSPQALDELGERTARQVVDFLDRRPVPSIVNPEYVR</sequence>
<keyword evidence="9" id="KW-1185">Reference proteome</keyword>
<dbReference type="InterPro" id="IPR036291">
    <property type="entry name" value="NAD(P)-bd_dom_sf"/>
</dbReference>
<evidence type="ECO:0000256" key="3">
    <source>
        <dbReference type="ARBA" id="ARBA00023002"/>
    </source>
</evidence>
<dbReference type="PROSITE" id="PS00671">
    <property type="entry name" value="D_2_HYDROXYACID_DH_3"/>
    <property type="match status" value="1"/>
</dbReference>
<dbReference type="RefSeq" id="WP_378281406.1">
    <property type="nucleotide sequence ID" value="NZ_JBHSON010000010.1"/>
</dbReference>
<comment type="similarity">
    <text evidence="1 5">Belongs to the D-isomer specific 2-hydroxyacid dehydrogenase family.</text>
</comment>
<keyword evidence="4" id="KW-0520">NAD</keyword>